<keyword evidence="6" id="KW-0969">Cilium</keyword>
<dbReference type="InterPro" id="IPR036679">
    <property type="entry name" value="FlgN-like_sf"/>
</dbReference>
<comment type="function">
    <text evidence="1">Required for the efficient initiation of filament assembly.</text>
</comment>
<keyword evidence="6" id="KW-0282">Flagellum</keyword>
<keyword evidence="3" id="KW-1005">Bacterial flagellum biogenesis</keyword>
<evidence type="ECO:0000313" key="7">
    <source>
        <dbReference type="Proteomes" id="UP000611945"/>
    </source>
</evidence>
<name>A0ABR8TKQ6_9PSED</name>
<evidence type="ECO:0000256" key="5">
    <source>
        <dbReference type="SAM" id="MobiDB-lite"/>
    </source>
</evidence>
<dbReference type="Proteomes" id="UP000611945">
    <property type="component" value="Unassembled WGS sequence"/>
</dbReference>
<evidence type="ECO:0000256" key="4">
    <source>
        <dbReference type="SAM" id="Coils"/>
    </source>
</evidence>
<evidence type="ECO:0000256" key="3">
    <source>
        <dbReference type="ARBA" id="ARBA00022795"/>
    </source>
</evidence>
<proteinExistence type="inferred from homology"/>
<evidence type="ECO:0000256" key="2">
    <source>
        <dbReference type="ARBA" id="ARBA00007703"/>
    </source>
</evidence>
<gene>
    <name evidence="6" type="ORF">H9642_04030</name>
</gene>
<keyword evidence="7" id="KW-1185">Reference proteome</keyword>
<dbReference type="Pfam" id="PF05130">
    <property type="entry name" value="FlgN"/>
    <property type="match status" value="1"/>
</dbReference>
<evidence type="ECO:0000313" key="6">
    <source>
        <dbReference type="EMBL" id="MBD7976352.1"/>
    </source>
</evidence>
<feature type="coiled-coil region" evidence="4">
    <location>
        <begin position="7"/>
        <end position="59"/>
    </location>
</feature>
<dbReference type="EMBL" id="JACSQG010000001">
    <property type="protein sequence ID" value="MBD7976352.1"/>
    <property type="molecule type" value="Genomic_DNA"/>
</dbReference>
<evidence type="ECO:0000256" key="1">
    <source>
        <dbReference type="ARBA" id="ARBA00002397"/>
    </source>
</evidence>
<comment type="similarity">
    <text evidence="2">Belongs to the FlgN family.</text>
</comment>
<comment type="caution">
    <text evidence="6">The sequence shown here is derived from an EMBL/GenBank/DDBJ whole genome shotgun (WGS) entry which is preliminary data.</text>
</comment>
<accession>A0ABR8TKQ6</accession>
<dbReference type="SUPFAM" id="SSF140566">
    <property type="entry name" value="FlgN-like"/>
    <property type="match status" value="1"/>
</dbReference>
<dbReference type="RefSeq" id="WP_251835107.1">
    <property type="nucleotide sequence ID" value="NZ_JACSQG010000001.1"/>
</dbReference>
<keyword evidence="6" id="KW-0966">Cell projection</keyword>
<organism evidence="6 7">
    <name type="scientific">Serpens gallinarum</name>
    <dbReference type="NCBI Taxonomy" id="2763075"/>
    <lineage>
        <taxon>Bacteria</taxon>
        <taxon>Pseudomonadati</taxon>
        <taxon>Pseudomonadota</taxon>
        <taxon>Gammaproteobacteria</taxon>
        <taxon>Pseudomonadales</taxon>
        <taxon>Pseudomonadaceae</taxon>
        <taxon>Pseudomonas</taxon>
    </lineage>
</organism>
<sequence>MPAVSLLQQFNDDIASAERLLALLDSEYQALSRSELTLLEELLEEKQQLLALLEQHRQQRSELLRGLQLTPDRDGLQAFAQRSPQGPALMESADTLSELLQRCQEANLSNGRLIQHGQSSVEGLLMIVRGKNDTAGLYNRRGQSTGNIARQRPINLA</sequence>
<dbReference type="InterPro" id="IPR007809">
    <property type="entry name" value="FlgN-like"/>
</dbReference>
<dbReference type="Gene3D" id="1.20.58.300">
    <property type="entry name" value="FlgN-like"/>
    <property type="match status" value="1"/>
</dbReference>
<keyword evidence="4" id="KW-0175">Coiled coil</keyword>
<protein>
    <submittedName>
        <fullName evidence="6">Flagellar protein FlgN</fullName>
    </submittedName>
</protein>
<reference evidence="6 7" key="1">
    <citation type="submission" date="2020-08" db="EMBL/GenBank/DDBJ databases">
        <title>A Genomic Blueprint of the Chicken Gut Microbiome.</title>
        <authorList>
            <person name="Gilroy R."/>
            <person name="Ravi A."/>
            <person name="Getino M."/>
            <person name="Pursley I."/>
            <person name="Horton D.L."/>
            <person name="Alikhan N.-F."/>
            <person name="Baker D."/>
            <person name="Gharbi K."/>
            <person name="Hall N."/>
            <person name="Watson M."/>
            <person name="Adriaenssens E.M."/>
            <person name="Foster-Nyarko E."/>
            <person name="Jarju S."/>
            <person name="Secka A."/>
            <person name="Antonio M."/>
            <person name="Oren A."/>
            <person name="Chaudhuri R."/>
            <person name="La Ragione R.M."/>
            <person name="Hildebrand F."/>
            <person name="Pallen M.J."/>
        </authorList>
    </citation>
    <scope>NUCLEOTIDE SEQUENCE [LARGE SCALE GENOMIC DNA]</scope>
    <source>
        <strain evidence="6 7">Sa2CUA2</strain>
    </source>
</reference>
<feature type="region of interest" description="Disordered" evidence="5">
    <location>
        <begin position="138"/>
        <end position="157"/>
    </location>
</feature>